<dbReference type="InterPro" id="IPR014048">
    <property type="entry name" value="MethylDNA_cys_MeTrfase_DNA-bd"/>
</dbReference>
<keyword evidence="6" id="KW-0227">DNA damage</keyword>
<evidence type="ECO:0000256" key="5">
    <source>
        <dbReference type="ARBA" id="ARBA00022679"/>
    </source>
</evidence>
<dbReference type="PROSITE" id="PS00374">
    <property type="entry name" value="MGMT"/>
    <property type="match status" value="1"/>
</dbReference>
<dbReference type="Gene3D" id="3.40.10.10">
    <property type="entry name" value="DNA Methylphosphotriester Repair Domain"/>
    <property type="match status" value="1"/>
</dbReference>
<dbReference type="Gene3D" id="1.10.10.10">
    <property type="entry name" value="Winged helix-like DNA-binding domain superfamily/Winged helix DNA-binding domain"/>
    <property type="match status" value="1"/>
</dbReference>
<dbReference type="Gene3D" id="1.10.10.60">
    <property type="entry name" value="Homeodomain-like"/>
    <property type="match status" value="1"/>
</dbReference>
<evidence type="ECO:0000313" key="11">
    <source>
        <dbReference type="EMBL" id="EKV30827.1"/>
    </source>
</evidence>
<keyword evidence="7" id="KW-0010">Activator</keyword>
<dbReference type="Pfam" id="PF01035">
    <property type="entry name" value="DNA_binding_1"/>
    <property type="match status" value="1"/>
</dbReference>
<keyword evidence="12" id="KW-1185">Reference proteome</keyword>
<comment type="caution">
    <text evidence="11">The sequence shown here is derived from an EMBL/GenBank/DDBJ whole genome shotgun (WGS) entry which is preliminary data.</text>
</comment>
<dbReference type="GO" id="GO:0043565">
    <property type="term" value="F:sequence-specific DNA binding"/>
    <property type="evidence" value="ECO:0007669"/>
    <property type="project" value="InterPro"/>
</dbReference>
<dbReference type="EC" id="2.1.1.63" evidence="3"/>
<dbReference type="SMART" id="SM00342">
    <property type="entry name" value="HTH_ARAC"/>
    <property type="match status" value="1"/>
</dbReference>
<evidence type="ECO:0000256" key="1">
    <source>
        <dbReference type="ARBA" id="ARBA00001286"/>
    </source>
</evidence>
<accession>K9GZV7</accession>
<dbReference type="eggNOG" id="COG2169">
    <property type="taxonomic scope" value="Bacteria"/>
</dbReference>
<dbReference type="Gene3D" id="3.30.160.70">
    <property type="entry name" value="Methylated DNA-protein cysteine methyltransferase domain"/>
    <property type="match status" value="1"/>
</dbReference>
<dbReference type="InterPro" id="IPR035451">
    <property type="entry name" value="Ada-like_dom_sf"/>
</dbReference>
<name>K9GZV7_9PROT</name>
<dbReference type="PANTHER" id="PTHR10815:SF14">
    <property type="entry name" value="BIFUNCTIONAL TRANSCRIPTIONAL ACTIVATOR_DNA REPAIR ENZYME ADA"/>
    <property type="match status" value="1"/>
</dbReference>
<dbReference type="eggNOG" id="COG0350">
    <property type="taxonomic scope" value="Bacteria"/>
</dbReference>
<comment type="catalytic activity">
    <reaction evidence="9">
        <text>a 6-O-methyl-2'-deoxyguanosine in DNA + L-cysteinyl-[protein] = S-methyl-L-cysteinyl-[protein] + a 2'-deoxyguanosine in DNA</text>
        <dbReference type="Rhea" id="RHEA:24000"/>
        <dbReference type="Rhea" id="RHEA-COMP:10131"/>
        <dbReference type="Rhea" id="RHEA-COMP:10132"/>
        <dbReference type="Rhea" id="RHEA-COMP:11367"/>
        <dbReference type="Rhea" id="RHEA-COMP:11368"/>
        <dbReference type="ChEBI" id="CHEBI:29950"/>
        <dbReference type="ChEBI" id="CHEBI:82612"/>
        <dbReference type="ChEBI" id="CHEBI:85445"/>
        <dbReference type="ChEBI" id="CHEBI:85448"/>
        <dbReference type="EC" id="2.1.1.63"/>
    </reaction>
</comment>
<dbReference type="EMBL" id="ANHY01000007">
    <property type="protein sequence ID" value="EKV30827.1"/>
    <property type="molecule type" value="Genomic_DNA"/>
</dbReference>
<dbReference type="GO" id="GO:0032259">
    <property type="term" value="P:methylation"/>
    <property type="evidence" value="ECO:0007669"/>
    <property type="project" value="UniProtKB-KW"/>
</dbReference>
<dbReference type="Proteomes" id="UP000009881">
    <property type="component" value="Unassembled WGS sequence"/>
</dbReference>
<dbReference type="InterPro" id="IPR004026">
    <property type="entry name" value="Ada_DNA_repair_Zn-bd"/>
</dbReference>
<keyword evidence="4 11" id="KW-0489">Methyltransferase</keyword>
<dbReference type="InterPro" id="IPR036388">
    <property type="entry name" value="WH-like_DNA-bd_sf"/>
</dbReference>
<dbReference type="GO" id="GO:0003700">
    <property type="term" value="F:DNA-binding transcription factor activity"/>
    <property type="evidence" value="ECO:0007669"/>
    <property type="project" value="InterPro"/>
</dbReference>
<dbReference type="Pfam" id="PF02870">
    <property type="entry name" value="Methyltransf_1N"/>
    <property type="match status" value="1"/>
</dbReference>
<dbReference type="PATRIC" id="fig|1238182.3.peg.1826"/>
<dbReference type="STRING" id="1238182.C882_4164"/>
<dbReference type="PROSITE" id="PS01124">
    <property type="entry name" value="HTH_ARAC_FAMILY_2"/>
    <property type="match status" value="1"/>
</dbReference>
<organism evidence="11 12">
    <name type="scientific">Caenispirillum salinarum AK4</name>
    <dbReference type="NCBI Taxonomy" id="1238182"/>
    <lineage>
        <taxon>Bacteria</taxon>
        <taxon>Pseudomonadati</taxon>
        <taxon>Pseudomonadota</taxon>
        <taxon>Alphaproteobacteria</taxon>
        <taxon>Rhodospirillales</taxon>
        <taxon>Novispirillaceae</taxon>
        <taxon>Caenispirillum</taxon>
    </lineage>
</organism>
<dbReference type="FunFam" id="1.10.10.10:FF:000214">
    <property type="entry name" value="Methylated-DNA--protein-cysteine methyltransferase"/>
    <property type="match status" value="1"/>
</dbReference>
<evidence type="ECO:0000256" key="9">
    <source>
        <dbReference type="ARBA" id="ARBA00049348"/>
    </source>
</evidence>
<gene>
    <name evidence="11" type="ORF">C882_4164</name>
</gene>
<dbReference type="Pfam" id="PF02805">
    <property type="entry name" value="Ada_Zn_binding"/>
    <property type="match status" value="1"/>
</dbReference>
<evidence type="ECO:0000256" key="8">
    <source>
        <dbReference type="ARBA" id="ARBA00023204"/>
    </source>
</evidence>
<dbReference type="CDD" id="cd06445">
    <property type="entry name" value="ATase"/>
    <property type="match status" value="1"/>
</dbReference>
<dbReference type="SUPFAM" id="SSF57884">
    <property type="entry name" value="Ada DNA repair protein, N-terminal domain (N-Ada 10)"/>
    <property type="match status" value="1"/>
</dbReference>
<keyword evidence="8" id="KW-0234">DNA repair</keyword>
<dbReference type="PANTHER" id="PTHR10815">
    <property type="entry name" value="METHYLATED-DNA--PROTEIN-CYSTEINE METHYLTRANSFERASE"/>
    <property type="match status" value="1"/>
</dbReference>
<keyword evidence="5 11" id="KW-0808">Transferase</keyword>
<comment type="similarity">
    <text evidence="2">Belongs to the MGMT family.</text>
</comment>
<dbReference type="NCBIfam" id="TIGR00589">
    <property type="entry name" value="ogt"/>
    <property type="match status" value="1"/>
</dbReference>
<dbReference type="InterPro" id="IPR018060">
    <property type="entry name" value="HTH_AraC"/>
</dbReference>
<dbReference type="GO" id="GO:0008270">
    <property type="term" value="F:zinc ion binding"/>
    <property type="evidence" value="ECO:0007669"/>
    <property type="project" value="InterPro"/>
</dbReference>
<dbReference type="SUPFAM" id="SSF46767">
    <property type="entry name" value="Methylated DNA-protein cysteine methyltransferase, C-terminal domain"/>
    <property type="match status" value="1"/>
</dbReference>
<dbReference type="InterPro" id="IPR036217">
    <property type="entry name" value="MethylDNA_cys_MeTrfase_DNAb"/>
</dbReference>
<evidence type="ECO:0000313" key="12">
    <source>
        <dbReference type="Proteomes" id="UP000009881"/>
    </source>
</evidence>
<comment type="catalytic activity">
    <reaction evidence="1">
        <text>a 4-O-methyl-thymidine in DNA + L-cysteinyl-[protein] = a thymidine in DNA + S-methyl-L-cysteinyl-[protein]</text>
        <dbReference type="Rhea" id="RHEA:53428"/>
        <dbReference type="Rhea" id="RHEA-COMP:10131"/>
        <dbReference type="Rhea" id="RHEA-COMP:10132"/>
        <dbReference type="Rhea" id="RHEA-COMP:13555"/>
        <dbReference type="Rhea" id="RHEA-COMP:13556"/>
        <dbReference type="ChEBI" id="CHEBI:29950"/>
        <dbReference type="ChEBI" id="CHEBI:82612"/>
        <dbReference type="ChEBI" id="CHEBI:137386"/>
        <dbReference type="ChEBI" id="CHEBI:137387"/>
        <dbReference type="EC" id="2.1.1.63"/>
    </reaction>
</comment>
<dbReference type="SUPFAM" id="SSF53155">
    <property type="entry name" value="Methylated DNA-protein cysteine methyltransferase domain"/>
    <property type="match status" value="1"/>
</dbReference>
<evidence type="ECO:0000256" key="7">
    <source>
        <dbReference type="ARBA" id="ARBA00023159"/>
    </source>
</evidence>
<protein>
    <recommendedName>
        <fullName evidence="3">methylated-DNA--[protein]-cysteine S-methyltransferase</fullName>
        <ecNumber evidence="3">2.1.1.63</ecNumber>
    </recommendedName>
</protein>
<sequence>MAFFDTPADAEAAGFRPCKRCRPGAPAAADPDAAALDAACRILDAAEEEPALGELAGRVGLTPARLRRLFQDRLGVTPKGYAKALKARRLARGLKRGATVTEALYDAGYGAPSRAYEAAGERLGMTPSAYARGGQGETIRYATAPCAFGCLLVATTARGLCAVELGAEDAEVAAQLRAHFPKAALEEDSAGLAAVVRAVAAHVEAPRTALDLPLDIRGTAFQEQVWTELKRIPPGETVSYAELARRLGQPGAARAVAGAVAANRLAVVVPCHRVVRGDGGLSGYRWGTARKRALLAAETDGEGDV</sequence>
<dbReference type="InterPro" id="IPR008332">
    <property type="entry name" value="MethylG_MeTrfase_N"/>
</dbReference>
<feature type="domain" description="HTH araC/xylS-type" evidence="10">
    <location>
        <begin position="36"/>
        <end position="133"/>
    </location>
</feature>
<evidence type="ECO:0000256" key="6">
    <source>
        <dbReference type="ARBA" id="ARBA00022763"/>
    </source>
</evidence>
<evidence type="ECO:0000256" key="4">
    <source>
        <dbReference type="ARBA" id="ARBA00022603"/>
    </source>
</evidence>
<proteinExistence type="inferred from homology"/>
<reference evidence="11 12" key="1">
    <citation type="journal article" date="2013" name="Genome Announc.">
        <title>Draft Genome Sequence of an Alphaproteobacterium, Caenispirillum salinarum AK4(T), Isolated from a Solar Saltern.</title>
        <authorList>
            <person name="Khatri I."/>
            <person name="Singh A."/>
            <person name="Korpole S."/>
            <person name="Pinnaka A.K."/>
            <person name="Subramanian S."/>
        </authorList>
    </citation>
    <scope>NUCLEOTIDE SEQUENCE [LARGE SCALE GENOMIC DNA]</scope>
    <source>
        <strain evidence="11 12">AK4</strain>
    </source>
</reference>
<dbReference type="GO" id="GO:0006281">
    <property type="term" value="P:DNA repair"/>
    <property type="evidence" value="ECO:0007669"/>
    <property type="project" value="UniProtKB-KW"/>
</dbReference>
<dbReference type="GO" id="GO:0003908">
    <property type="term" value="F:methylated-DNA-[protein]-cysteine S-methyltransferase activity"/>
    <property type="evidence" value="ECO:0007669"/>
    <property type="project" value="UniProtKB-EC"/>
</dbReference>
<evidence type="ECO:0000256" key="3">
    <source>
        <dbReference type="ARBA" id="ARBA00011918"/>
    </source>
</evidence>
<dbReference type="InterPro" id="IPR001497">
    <property type="entry name" value="MethylDNA_cys_MeTrfase_AS"/>
</dbReference>
<evidence type="ECO:0000259" key="10">
    <source>
        <dbReference type="PROSITE" id="PS01124"/>
    </source>
</evidence>
<dbReference type="Pfam" id="PF12833">
    <property type="entry name" value="HTH_18"/>
    <property type="match status" value="1"/>
</dbReference>
<dbReference type="AlphaFoldDB" id="K9GZV7"/>
<evidence type="ECO:0000256" key="2">
    <source>
        <dbReference type="ARBA" id="ARBA00008711"/>
    </source>
</evidence>
<dbReference type="InterPro" id="IPR036631">
    <property type="entry name" value="MGMT_N_sf"/>
</dbReference>